<organism evidence="10 11">
    <name type="scientific">Geranomyces variabilis</name>
    <dbReference type="NCBI Taxonomy" id="109894"/>
    <lineage>
        <taxon>Eukaryota</taxon>
        <taxon>Fungi</taxon>
        <taxon>Fungi incertae sedis</taxon>
        <taxon>Chytridiomycota</taxon>
        <taxon>Chytridiomycota incertae sedis</taxon>
        <taxon>Chytridiomycetes</taxon>
        <taxon>Spizellomycetales</taxon>
        <taxon>Powellomycetaceae</taxon>
        <taxon>Geranomyces</taxon>
    </lineage>
</organism>
<evidence type="ECO:0000256" key="1">
    <source>
        <dbReference type="ARBA" id="ARBA00005882"/>
    </source>
</evidence>
<evidence type="ECO:0000256" key="2">
    <source>
        <dbReference type="ARBA" id="ARBA00022448"/>
    </source>
</evidence>
<gene>
    <name evidence="10" type="ORF">HDU87_004275</name>
</gene>
<comment type="function">
    <text evidence="9">Accessory subunit of the mitochondrial membrane respiratory chain NADH dehydrogenase (Complex I), that is believed not to be involved in catalysis. Complex I functions in the transfer of electrons from NADH to the respiratory chain. The immediate electron acceptor for the enzyme is believed to be ubiquinone.</text>
</comment>
<dbReference type="GO" id="GO:0005743">
    <property type="term" value="C:mitochondrial inner membrane"/>
    <property type="evidence" value="ECO:0007669"/>
    <property type="project" value="UniProtKB-SubCell"/>
</dbReference>
<comment type="caution">
    <text evidence="10">The sequence shown here is derived from an EMBL/GenBank/DDBJ whole genome shotgun (WGS) entry which is preliminary data.</text>
</comment>
<keyword evidence="5 9" id="KW-0809">Transit peptide</keyword>
<proteinExistence type="inferred from homology"/>
<keyword evidence="11" id="KW-1185">Reference proteome</keyword>
<accession>A0AAD5XS29</accession>
<dbReference type="AlphaFoldDB" id="A0AAD5XS29"/>
<evidence type="ECO:0000256" key="9">
    <source>
        <dbReference type="RuleBase" id="RU367010"/>
    </source>
</evidence>
<keyword evidence="2 9" id="KW-0813">Transport</keyword>
<keyword evidence="6 9" id="KW-0249">Electron transport</keyword>
<dbReference type="Gene3D" id="3.30.160.190">
    <property type="entry name" value="atu1810 like domain"/>
    <property type="match status" value="1"/>
</dbReference>
<comment type="subcellular location">
    <subcellularLocation>
        <location evidence="9">Mitochondrion inner membrane</location>
        <topology evidence="9">Peripheral membrane protein</topology>
        <orientation evidence="9">Matrix side</orientation>
    </subcellularLocation>
</comment>
<keyword evidence="7 9" id="KW-0496">Mitochondrion</keyword>
<evidence type="ECO:0000256" key="4">
    <source>
        <dbReference type="ARBA" id="ARBA00022792"/>
    </source>
</evidence>
<evidence type="ECO:0000256" key="3">
    <source>
        <dbReference type="ARBA" id="ARBA00022660"/>
    </source>
</evidence>
<evidence type="ECO:0000256" key="5">
    <source>
        <dbReference type="ARBA" id="ARBA00022946"/>
    </source>
</evidence>
<evidence type="ECO:0000256" key="6">
    <source>
        <dbReference type="ARBA" id="ARBA00022982"/>
    </source>
</evidence>
<dbReference type="PANTHER" id="PTHR12219:SF8">
    <property type="entry name" value="NADH DEHYDROGENASE [UBIQUINONE] IRON-SULFUR PROTEIN 4, MITOCHONDRIAL"/>
    <property type="match status" value="1"/>
</dbReference>
<comment type="similarity">
    <text evidence="1 9">Belongs to the complex I NDUFS4 subunit family.</text>
</comment>
<keyword evidence="8 9" id="KW-0472">Membrane</keyword>
<evidence type="ECO:0000313" key="10">
    <source>
        <dbReference type="EMBL" id="KAJ3177753.1"/>
    </source>
</evidence>
<dbReference type="InterPro" id="IPR038532">
    <property type="entry name" value="NDUFS4-like_sf"/>
</dbReference>
<keyword evidence="4 9" id="KW-0999">Mitochondrion inner membrane</keyword>
<dbReference type="PANTHER" id="PTHR12219">
    <property type="entry name" value="NADH-UBIQUINONE OXIDOREDUCTASE"/>
    <property type="match status" value="1"/>
</dbReference>
<evidence type="ECO:0000256" key="7">
    <source>
        <dbReference type="ARBA" id="ARBA00023128"/>
    </source>
</evidence>
<keyword evidence="3 9" id="KW-0679">Respiratory chain</keyword>
<sequence length="170" mass="18821">MATIGRPTARLVTPLARAAGPSHLIRPVAGRTPIETLSELTIHNPKGDNSVFEAEACSGAPAHVSSRSVRISTKGPGATQSGLALADKWHITFDQQERWENPLMGWTSSHDPVQGLQGLSFTTKDDAIRFALRQGYEYWVEEPKTNKFKVKTYADNFKYVPGKLRFIKTK</sequence>
<name>A0AAD5XS29_9FUNG</name>
<evidence type="ECO:0000256" key="8">
    <source>
        <dbReference type="ARBA" id="ARBA00023136"/>
    </source>
</evidence>
<reference evidence="10" key="1">
    <citation type="submission" date="2020-05" db="EMBL/GenBank/DDBJ databases">
        <title>Phylogenomic resolution of chytrid fungi.</title>
        <authorList>
            <person name="Stajich J.E."/>
            <person name="Amses K."/>
            <person name="Simmons R."/>
            <person name="Seto K."/>
            <person name="Myers J."/>
            <person name="Bonds A."/>
            <person name="Quandt C.A."/>
            <person name="Barry K."/>
            <person name="Liu P."/>
            <person name="Grigoriev I."/>
            <person name="Longcore J.E."/>
            <person name="James T.Y."/>
        </authorList>
    </citation>
    <scope>NUCLEOTIDE SEQUENCE</scope>
    <source>
        <strain evidence="10">JEL0379</strain>
    </source>
</reference>
<dbReference type="InterPro" id="IPR006885">
    <property type="entry name" value="NADH_UbQ_FeS_4_mit-like"/>
</dbReference>
<dbReference type="Pfam" id="PF04800">
    <property type="entry name" value="NDUS4"/>
    <property type="match status" value="1"/>
</dbReference>
<dbReference type="EMBL" id="JADGJQ010000031">
    <property type="protein sequence ID" value="KAJ3177753.1"/>
    <property type="molecule type" value="Genomic_DNA"/>
</dbReference>
<dbReference type="GO" id="GO:0022900">
    <property type="term" value="P:electron transport chain"/>
    <property type="evidence" value="ECO:0007669"/>
    <property type="project" value="InterPro"/>
</dbReference>
<protein>
    <recommendedName>
        <fullName evidence="9">NADH dehydrogenase [ubiquinone] iron-sulfur protein 4, mitochondrial</fullName>
    </recommendedName>
</protein>
<evidence type="ECO:0000313" key="11">
    <source>
        <dbReference type="Proteomes" id="UP001212152"/>
    </source>
</evidence>
<dbReference type="Proteomes" id="UP001212152">
    <property type="component" value="Unassembled WGS sequence"/>
</dbReference>